<evidence type="ECO:0000313" key="1">
    <source>
        <dbReference type="EMBL" id="QBJ02552.1"/>
    </source>
</evidence>
<gene>
    <name evidence="1" type="ORF">PSA21_22</name>
</gene>
<sequence length="196" mass="21743">MSNSQFKRSEAEHHNEMYAAKRLKEQLGIPNWKDIPKYPMGSSPGKSFPVSDLCPEIFDETIEPQVMNAVNSPVILEDSDYLSPETQAALKALGSVTITPAIPQNPDIQNIQKVGRPNRETKVAVLGTGNDRVSPELLMRMAIDVAGTEPITPAGRIAKENIRQRILMATPEMLGELGRAQARKDIEEMRKTDDHL</sequence>
<dbReference type="Proteomes" id="UP000294134">
    <property type="component" value="Segment"/>
</dbReference>
<protein>
    <submittedName>
        <fullName evidence="1">Uncharacterized protein</fullName>
    </submittedName>
</protein>
<keyword evidence="2" id="KW-1185">Reference proteome</keyword>
<evidence type="ECO:0000313" key="2">
    <source>
        <dbReference type="Proteomes" id="UP000294134"/>
    </source>
</evidence>
<name>A0A481W4G1_9CAUD</name>
<organism evidence="1 2">
    <name type="scientific">Pseudomonas phage Psa21</name>
    <dbReference type="NCBI Taxonomy" id="2530023"/>
    <lineage>
        <taxon>Viruses</taxon>
        <taxon>Duplodnaviria</taxon>
        <taxon>Heunggongvirae</taxon>
        <taxon>Uroviricota</taxon>
        <taxon>Caudoviricetes</taxon>
        <taxon>Chimalliviridae</taxon>
        <taxon>Tepukevirus</taxon>
        <taxon>Tepukevirus Psa21</taxon>
    </lineage>
</organism>
<proteinExistence type="predicted"/>
<accession>A0A481W4G1</accession>
<dbReference type="EMBL" id="MK552327">
    <property type="protein sequence ID" value="QBJ02552.1"/>
    <property type="molecule type" value="Genomic_DNA"/>
</dbReference>
<reference evidence="1 2" key="1">
    <citation type="submission" date="2019-02" db="EMBL/GenBank/DDBJ databases">
        <authorList>
            <person name="Frampton R.A."/>
            <person name="Wojtus J.K."/>
            <person name="Fineran P.C."/>
            <person name="Hendrickson H.L."/>
        </authorList>
    </citation>
    <scope>NUCLEOTIDE SEQUENCE [LARGE SCALE GENOMIC DNA]</scope>
</reference>